<evidence type="ECO:0000313" key="5">
    <source>
        <dbReference type="EMBL" id="TPX76374.1"/>
    </source>
</evidence>
<dbReference type="GO" id="GO:0006730">
    <property type="term" value="P:one-carbon metabolic process"/>
    <property type="evidence" value="ECO:0007669"/>
    <property type="project" value="UniProtKB-KW"/>
</dbReference>
<evidence type="ECO:0000259" key="4">
    <source>
        <dbReference type="Pfam" id="PF02882"/>
    </source>
</evidence>
<feature type="domain" description="Tetrahydrofolate dehydrogenase/cyclohydrolase catalytic" evidence="3">
    <location>
        <begin position="38"/>
        <end position="142"/>
    </location>
</feature>
<dbReference type="GO" id="GO:0005829">
    <property type="term" value="C:cytosol"/>
    <property type="evidence" value="ECO:0007669"/>
    <property type="project" value="TreeGrafter"/>
</dbReference>
<organism evidence="5 6">
    <name type="scientific">Chytriomyces confervae</name>
    <dbReference type="NCBI Taxonomy" id="246404"/>
    <lineage>
        <taxon>Eukaryota</taxon>
        <taxon>Fungi</taxon>
        <taxon>Fungi incertae sedis</taxon>
        <taxon>Chytridiomycota</taxon>
        <taxon>Chytridiomycota incertae sedis</taxon>
        <taxon>Chytridiomycetes</taxon>
        <taxon>Chytridiales</taxon>
        <taxon>Chytriomycetaceae</taxon>
        <taxon>Chytriomyces</taxon>
    </lineage>
</organism>
<dbReference type="InterPro" id="IPR036291">
    <property type="entry name" value="NAD(P)-bd_dom_sf"/>
</dbReference>
<evidence type="ECO:0000259" key="3">
    <source>
        <dbReference type="Pfam" id="PF00763"/>
    </source>
</evidence>
<protein>
    <submittedName>
        <fullName evidence="5">Uncharacterized protein</fullName>
    </submittedName>
</protein>
<keyword evidence="6" id="KW-1185">Reference proteome</keyword>
<dbReference type="Pfam" id="PF02882">
    <property type="entry name" value="THF_DHG_CYH_C"/>
    <property type="match status" value="1"/>
</dbReference>
<feature type="compositionally biased region" description="Basic and acidic residues" evidence="2">
    <location>
        <begin position="1"/>
        <end position="12"/>
    </location>
</feature>
<dbReference type="PANTHER" id="PTHR48099:SF3">
    <property type="entry name" value="METHYLENETETRAHYDROFOLATE DEHYDROGENASE [NAD(+)]"/>
    <property type="match status" value="1"/>
</dbReference>
<dbReference type="PRINTS" id="PR00085">
    <property type="entry name" value="THFDHDRGNASE"/>
</dbReference>
<dbReference type="GO" id="GO:0004487">
    <property type="term" value="F:methylenetetrahydrofolate dehydrogenase (NAD+) activity"/>
    <property type="evidence" value="ECO:0007669"/>
    <property type="project" value="TreeGrafter"/>
</dbReference>
<reference evidence="5 6" key="1">
    <citation type="journal article" date="2019" name="Sci. Rep.">
        <title>Comparative genomics of chytrid fungi reveal insights into the obligate biotrophic and pathogenic lifestyle of Synchytrium endobioticum.</title>
        <authorList>
            <person name="van de Vossenberg B.T.L.H."/>
            <person name="Warris S."/>
            <person name="Nguyen H.D.T."/>
            <person name="van Gent-Pelzer M.P.E."/>
            <person name="Joly D.L."/>
            <person name="van de Geest H.C."/>
            <person name="Bonants P.J.M."/>
            <person name="Smith D.S."/>
            <person name="Levesque C.A."/>
            <person name="van der Lee T.A.J."/>
        </authorList>
    </citation>
    <scope>NUCLEOTIDE SEQUENCE [LARGE SCALE GENOMIC DNA]</scope>
    <source>
        <strain evidence="5 6">CBS 675.73</strain>
    </source>
</reference>
<dbReference type="Pfam" id="PF00763">
    <property type="entry name" value="THF_DHG_CYH"/>
    <property type="match status" value="1"/>
</dbReference>
<dbReference type="CDD" id="cd01079">
    <property type="entry name" value="NAD_bind_m-THF_DH"/>
    <property type="match status" value="1"/>
</dbReference>
<evidence type="ECO:0000256" key="2">
    <source>
        <dbReference type="SAM" id="MobiDB-lite"/>
    </source>
</evidence>
<feature type="compositionally biased region" description="Pro residues" evidence="2">
    <location>
        <begin position="18"/>
        <end position="29"/>
    </location>
</feature>
<dbReference type="InterPro" id="IPR035812">
    <property type="entry name" value="m-THF_DH_NAD-bd"/>
</dbReference>
<evidence type="ECO:0000313" key="6">
    <source>
        <dbReference type="Proteomes" id="UP000320333"/>
    </source>
</evidence>
<dbReference type="GO" id="GO:0009113">
    <property type="term" value="P:purine nucleobase biosynthetic process"/>
    <property type="evidence" value="ECO:0007669"/>
    <property type="project" value="TreeGrafter"/>
</dbReference>
<gene>
    <name evidence="5" type="ORF">CcCBS67573_g02325</name>
</gene>
<dbReference type="InterPro" id="IPR020631">
    <property type="entry name" value="THF_DH/CycHdrlase_NAD-bd_dom"/>
</dbReference>
<dbReference type="InterPro" id="IPR020630">
    <property type="entry name" value="THF_DH/CycHdrlase_cat_dom"/>
</dbReference>
<dbReference type="SUPFAM" id="SSF53223">
    <property type="entry name" value="Aminoacid dehydrogenase-like, N-terminal domain"/>
    <property type="match status" value="1"/>
</dbReference>
<dbReference type="AlphaFoldDB" id="A0A507FJ87"/>
<name>A0A507FJ87_9FUNG</name>
<dbReference type="GO" id="GO:0004488">
    <property type="term" value="F:methylenetetrahydrofolate dehydrogenase (NADP+) activity"/>
    <property type="evidence" value="ECO:0007669"/>
    <property type="project" value="InterPro"/>
</dbReference>
<dbReference type="InterPro" id="IPR000672">
    <property type="entry name" value="THF_DH/CycHdrlase"/>
</dbReference>
<dbReference type="FunFam" id="3.40.50.10860:FF:000012">
    <property type="entry name" value="Methylenetetrahydrofolate dehydrogenase [NAD(+)]"/>
    <property type="match status" value="1"/>
</dbReference>
<dbReference type="OrthoDB" id="41403at2759"/>
<proteinExistence type="predicted"/>
<comment type="caution">
    <text evidence="5">The sequence shown here is derived from an EMBL/GenBank/DDBJ whole genome shotgun (WGS) entry which is preliminary data.</text>
</comment>
<dbReference type="Gene3D" id="3.40.50.720">
    <property type="entry name" value="NAD(P)-binding Rossmann-like Domain"/>
    <property type="match status" value="1"/>
</dbReference>
<dbReference type="Proteomes" id="UP000320333">
    <property type="component" value="Unassembled WGS sequence"/>
</dbReference>
<accession>A0A507FJ87</accession>
<dbReference type="InterPro" id="IPR046346">
    <property type="entry name" value="Aminoacid_DH-like_N_sf"/>
</dbReference>
<dbReference type="STRING" id="246404.A0A507FJ87"/>
<dbReference type="PANTHER" id="PTHR48099">
    <property type="entry name" value="C-1-TETRAHYDROFOLATE SYNTHASE, CYTOPLASMIC-RELATED"/>
    <property type="match status" value="1"/>
</dbReference>
<feature type="region of interest" description="Disordered" evidence="2">
    <location>
        <begin position="1"/>
        <end position="29"/>
    </location>
</feature>
<dbReference type="SUPFAM" id="SSF51735">
    <property type="entry name" value="NAD(P)-binding Rossmann-fold domains"/>
    <property type="match status" value="1"/>
</dbReference>
<evidence type="ECO:0000256" key="1">
    <source>
        <dbReference type="ARBA" id="ARBA00022563"/>
    </source>
</evidence>
<keyword evidence="1" id="KW-0554">One-carbon metabolism</keyword>
<dbReference type="EMBL" id="QEAP01000048">
    <property type="protein sequence ID" value="TPX76374.1"/>
    <property type="molecule type" value="Genomic_DNA"/>
</dbReference>
<dbReference type="Gene3D" id="3.40.50.10860">
    <property type="entry name" value="Leucine Dehydrogenase, chain A, domain 1"/>
    <property type="match status" value="1"/>
</dbReference>
<feature type="domain" description="Tetrahydrofolate dehydrogenase/cyclohydrolase NAD(P)-binding" evidence="4">
    <location>
        <begin position="170"/>
        <end position="229"/>
    </location>
</feature>
<sequence length="336" mass="37107">MSPSDLKRKGETEAAPALPLPAPAKPAPSGPTRVVLASEVAAAFINDLKKAVSEKKTAPLLVGFLANNDPAAKKYAEWTGKTCQDAGFRFELRECEKQELEDKLFEANKDAKVNGIMIYYPVFGGTQDSYLQNSVSIQKDVEGLCHTYRYNMYHNVRFLDESSKFKCIIPCTPLAVIKILEHIGVYNKIMHEGNRLYGQTITVVNRSEVVGRPLAALLANDGAKVYSADEFGMVEFHRGSGIQLKKHEVFETKTTLEEALKASDVVITGVPSDKYKVDTALLKDGVVAVNFSTSKNFKDDIRQKAAIFVPSVGKVTVAMLLRNLVRLEEYQEAKVV</sequence>